<evidence type="ECO:0000256" key="1">
    <source>
        <dbReference type="SAM" id="MobiDB-lite"/>
    </source>
</evidence>
<dbReference type="PANTHER" id="PTHR31131:SF6">
    <property type="entry name" value="CASTOR ACT DOMAIN-CONTAINING PROTEIN"/>
    <property type="match status" value="1"/>
</dbReference>
<dbReference type="GO" id="GO:0046394">
    <property type="term" value="P:carboxylic acid biosynthetic process"/>
    <property type="evidence" value="ECO:0007669"/>
    <property type="project" value="UniProtKB-ARBA"/>
</dbReference>
<dbReference type="OrthoDB" id="58529at2759"/>
<feature type="compositionally biased region" description="Polar residues" evidence="1">
    <location>
        <begin position="186"/>
        <end position="203"/>
    </location>
</feature>
<dbReference type="InterPro" id="IPR027795">
    <property type="entry name" value="CASTOR_ACT_dom"/>
</dbReference>
<keyword evidence="4" id="KW-1185">Reference proteome</keyword>
<dbReference type="Gene3D" id="3.30.2130.10">
    <property type="entry name" value="VC0802-like"/>
    <property type="match status" value="2"/>
</dbReference>
<dbReference type="AlphaFoldDB" id="A0A6A6D2Z0"/>
<name>A0A6A6D2Z0_ZASCE</name>
<dbReference type="GO" id="GO:0006520">
    <property type="term" value="P:amino acid metabolic process"/>
    <property type="evidence" value="ECO:0007669"/>
    <property type="project" value="UniProtKB-ARBA"/>
</dbReference>
<accession>A0A6A6D2Z0</accession>
<protein>
    <recommendedName>
        <fullName evidence="2">CASTOR ACT domain-containing protein</fullName>
    </recommendedName>
</protein>
<dbReference type="RefSeq" id="XP_033673697.1">
    <property type="nucleotide sequence ID" value="XM_033811212.1"/>
</dbReference>
<feature type="domain" description="CASTOR ACT" evidence="2">
    <location>
        <begin position="111"/>
        <end position="171"/>
    </location>
</feature>
<dbReference type="SUPFAM" id="SSF55021">
    <property type="entry name" value="ACT-like"/>
    <property type="match status" value="1"/>
</dbReference>
<evidence type="ECO:0000313" key="4">
    <source>
        <dbReference type="Proteomes" id="UP000799537"/>
    </source>
</evidence>
<feature type="region of interest" description="Disordered" evidence="1">
    <location>
        <begin position="179"/>
        <end position="225"/>
    </location>
</feature>
<dbReference type="Proteomes" id="UP000799537">
    <property type="component" value="Unassembled WGS sequence"/>
</dbReference>
<evidence type="ECO:0000259" key="2">
    <source>
        <dbReference type="Pfam" id="PF13840"/>
    </source>
</evidence>
<organism evidence="3 4">
    <name type="scientific">Zasmidium cellare ATCC 36951</name>
    <dbReference type="NCBI Taxonomy" id="1080233"/>
    <lineage>
        <taxon>Eukaryota</taxon>
        <taxon>Fungi</taxon>
        <taxon>Dikarya</taxon>
        <taxon>Ascomycota</taxon>
        <taxon>Pezizomycotina</taxon>
        <taxon>Dothideomycetes</taxon>
        <taxon>Dothideomycetidae</taxon>
        <taxon>Mycosphaerellales</taxon>
        <taxon>Mycosphaerellaceae</taxon>
        <taxon>Zasmidium</taxon>
    </lineage>
</organism>
<gene>
    <name evidence="3" type="ORF">M409DRAFT_49336</name>
</gene>
<dbReference type="PANTHER" id="PTHR31131">
    <property type="entry name" value="CHROMOSOME 1, WHOLE GENOME SHOTGUN SEQUENCE"/>
    <property type="match status" value="1"/>
</dbReference>
<dbReference type="Pfam" id="PF13840">
    <property type="entry name" value="ACT_7"/>
    <property type="match status" value="1"/>
</dbReference>
<sequence length="408" mass="44078">MGQPIAESSTLLNAQIGFLRTHLALIHIPSAAYPLFVQPILNLLLNNGQIDEDGNIIEPRRSWQYWHPFVNVSITPNECSIVCPREQAETLFAPLIEGLSPALRKAVSITKEDYSVIMIGGEGLEAGQRVLDLTSPLAMAGIPIFFITSYYSDFILVPFSSRPKVIHALEERGFVFEATDADGESGQMTNPQSPLTNPHTRQGSTSSSSDSFPIAQTPPPTTVPELQTKTFKTLSVNNILPTVDPSIQLITCAGIKQSTPSASTTNFTEGKLHLGLAKCLTAKPPPTFFSMTLTDSESASLTLEKHLLSHFPNDGEDVLLGTESPEQIPITLDLKTLPLESTGIVCGVSSRLTDGMRGRIGREMFNMSYLSTSRAGHVIVYEDELEDAIEALSVAVGMNGVGGPVEGR</sequence>
<dbReference type="EMBL" id="ML993580">
    <property type="protein sequence ID" value="KAF2172808.1"/>
    <property type="molecule type" value="Genomic_DNA"/>
</dbReference>
<proteinExistence type="predicted"/>
<reference evidence="3" key="1">
    <citation type="journal article" date="2020" name="Stud. Mycol.">
        <title>101 Dothideomycetes genomes: a test case for predicting lifestyles and emergence of pathogens.</title>
        <authorList>
            <person name="Haridas S."/>
            <person name="Albert R."/>
            <person name="Binder M."/>
            <person name="Bloem J."/>
            <person name="Labutti K."/>
            <person name="Salamov A."/>
            <person name="Andreopoulos B."/>
            <person name="Baker S."/>
            <person name="Barry K."/>
            <person name="Bills G."/>
            <person name="Bluhm B."/>
            <person name="Cannon C."/>
            <person name="Castanera R."/>
            <person name="Culley D."/>
            <person name="Daum C."/>
            <person name="Ezra D."/>
            <person name="Gonzalez J."/>
            <person name="Henrissat B."/>
            <person name="Kuo A."/>
            <person name="Liang C."/>
            <person name="Lipzen A."/>
            <person name="Lutzoni F."/>
            <person name="Magnuson J."/>
            <person name="Mondo S."/>
            <person name="Nolan M."/>
            <person name="Ohm R."/>
            <person name="Pangilinan J."/>
            <person name="Park H.-J."/>
            <person name="Ramirez L."/>
            <person name="Alfaro M."/>
            <person name="Sun H."/>
            <person name="Tritt A."/>
            <person name="Yoshinaga Y."/>
            <person name="Zwiers L.-H."/>
            <person name="Turgeon B."/>
            <person name="Goodwin S."/>
            <person name="Spatafora J."/>
            <person name="Crous P."/>
            <person name="Grigoriev I."/>
        </authorList>
    </citation>
    <scope>NUCLEOTIDE SEQUENCE</scope>
    <source>
        <strain evidence="3">ATCC 36951</strain>
    </source>
</reference>
<dbReference type="InterPro" id="IPR045865">
    <property type="entry name" value="ACT-like_dom_sf"/>
</dbReference>
<dbReference type="InterPro" id="IPR051719">
    <property type="entry name" value="CASTOR_mTORC1"/>
</dbReference>
<evidence type="ECO:0000313" key="3">
    <source>
        <dbReference type="EMBL" id="KAF2172808.1"/>
    </source>
</evidence>
<dbReference type="GeneID" id="54564484"/>